<keyword evidence="3" id="KW-1185">Reference proteome</keyword>
<dbReference type="Proteomes" id="UP000007875">
    <property type="component" value="Unassembled WGS sequence"/>
</dbReference>
<reference evidence="3" key="1">
    <citation type="submission" date="2003-08" db="EMBL/GenBank/DDBJ databases">
        <authorList>
            <person name="Birren B."/>
            <person name="Nusbaum C."/>
            <person name="Abebe A."/>
            <person name="Abouelleil A."/>
            <person name="Adekoya E."/>
            <person name="Ait-zahra M."/>
            <person name="Allen N."/>
            <person name="Allen T."/>
            <person name="An P."/>
            <person name="Anderson M."/>
            <person name="Anderson S."/>
            <person name="Arachchi H."/>
            <person name="Armbruster J."/>
            <person name="Bachantsang P."/>
            <person name="Baldwin J."/>
            <person name="Barry A."/>
            <person name="Bayul T."/>
            <person name="Blitshsteyn B."/>
            <person name="Bloom T."/>
            <person name="Blye J."/>
            <person name="Boguslavskiy L."/>
            <person name="Borowsky M."/>
            <person name="Boukhgalter B."/>
            <person name="Brunache A."/>
            <person name="Butler J."/>
            <person name="Calixte N."/>
            <person name="Calvo S."/>
            <person name="Camarata J."/>
            <person name="Campo K."/>
            <person name="Chang J."/>
            <person name="Cheshatsang Y."/>
            <person name="Citroen M."/>
            <person name="Collymore A."/>
            <person name="Considine T."/>
            <person name="Cook A."/>
            <person name="Cooke P."/>
            <person name="Corum B."/>
            <person name="Cuomo C."/>
            <person name="David R."/>
            <person name="Dawoe T."/>
            <person name="Degray S."/>
            <person name="Dodge S."/>
            <person name="Dooley K."/>
            <person name="Dorje P."/>
            <person name="Dorjee K."/>
            <person name="Dorris L."/>
            <person name="Duffey N."/>
            <person name="Dupes A."/>
            <person name="Elkins T."/>
            <person name="Engels R."/>
            <person name="Erickson J."/>
            <person name="Farina A."/>
            <person name="Faro S."/>
            <person name="Ferreira P."/>
            <person name="Fischer H."/>
            <person name="Fitzgerald M."/>
            <person name="Foley K."/>
            <person name="Gage D."/>
            <person name="Galagan J."/>
            <person name="Gearin G."/>
            <person name="Gnerre S."/>
            <person name="Gnirke A."/>
            <person name="Goyette A."/>
            <person name="Graham J."/>
            <person name="Grandbois E."/>
            <person name="Gyaltsen K."/>
            <person name="Hafez N."/>
            <person name="Hagopian D."/>
            <person name="Hagos B."/>
            <person name="Hall J."/>
            <person name="Hatcher B."/>
            <person name="Heller A."/>
            <person name="Higgins H."/>
            <person name="Honan T."/>
            <person name="Horn A."/>
            <person name="Houde N."/>
            <person name="Hughes L."/>
            <person name="Hulme W."/>
            <person name="Husby E."/>
            <person name="Iliev I."/>
            <person name="Jaffe D."/>
            <person name="Jones C."/>
            <person name="Kamal M."/>
            <person name="Kamat A."/>
            <person name="Kamvysselis M."/>
            <person name="Karlsson E."/>
            <person name="Kells C."/>
            <person name="Kieu A."/>
            <person name="Kisner P."/>
            <person name="Kodira C."/>
            <person name="Kulbokas E."/>
            <person name="Labutti K."/>
            <person name="Lama D."/>
            <person name="Landers T."/>
            <person name="Leger J."/>
            <person name="Levine S."/>
            <person name="Lewis D."/>
            <person name="Lewis T."/>
            <person name="Lindblad-toh K."/>
            <person name="Liu X."/>
            <person name="Lokyitsang T."/>
            <person name="Lokyitsang Y."/>
            <person name="Lucien O."/>
            <person name="Lui A."/>
            <person name="Ma L.J."/>
            <person name="Mabbitt R."/>
            <person name="Macdonald J."/>
            <person name="Maclean C."/>
            <person name="Major J."/>
            <person name="Manning J."/>
            <person name="Marabella R."/>
            <person name="Maru K."/>
            <person name="Matthews C."/>
            <person name="Mauceli E."/>
            <person name="Mccarthy M."/>
            <person name="Mcdonough S."/>
            <person name="Mcghee T."/>
            <person name="Meldrim J."/>
            <person name="Meneus L."/>
            <person name="Mesirov J."/>
            <person name="Mihalev A."/>
            <person name="Mihova T."/>
            <person name="Mikkelsen T."/>
            <person name="Mlenga V."/>
            <person name="Moru K."/>
            <person name="Mozes J."/>
            <person name="Mulrain L."/>
            <person name="Munson G."/>
            <person name="Naylor J."/>
            <person name="Newes C."/>
            <person name="Nguyen C."/>
            <person name="Nguyen N."/>
            <person name="Nguyen T."/>
            <person name="Nicol R."/>
            <person name="Nielsen C."/>
            <person name="Nizzari M."/>
            <person name="Norbu C."/>
            <person name="Norbu N."/>
            <person name="O'donnell P."/>
            <person name="Okoawo O."/>
            <person name="O'leary S."/>
            <person name="Omotosho B."/>
            <person name="O'neill K."/>
            <person name="Osman S."/>
            <person name="Parker S."/>
            <person name="Perrin D."/>
            <person name="Phunkhang P."/>
            <person name="Piqani B."/>
            <person name="Purcell S."/>
            <person name="Rachupka T."/>
            <person name="Ramasamy U."/>
            <person name="Rameau R."/>
            <person name="Ray V."/>
            <person name="Raymond C."/>
            <person name="Retta R."/>
            <person name="Richardson S."/>
            <person name="Rise C."/>
            <person name="Rodriguez J."/>
            <person name="Rogers J."/>
            <person name="Rogov P."/>
            <person name="Rutman M."/>
            <person name="Schupbach R."/>
            <person name="Seaman C."/>
            <person name="Settipalli S."/>
            <person name="Sharpe T."/>
            <person name="Sheridan J."/>
            <person name="Sherpa N."/>
            <person name="Shi J."/>
            <person name="Smirnov S."/>
            <person name="Smith C."/>
            <person name="Sougnez C."/>
            <person name="Spencer B."/>
            <person name="Stalker J."/>
            <person name="Stange-thomann N."/>
            <person name="Stavropoulos S."/>
            <person name="Stetson K."/>
            <person name="Stone C."/>
            <person name="Stone S."/>
            <person name="Stubbs M."/>
            <person name="Talamas J."/>
            <person name="Tchuinga P."/>
            <person name="Tenzing P."/>
            <person name="Tesfaye S."/>
            <person name="Theodore J."/>
            <person name="Thoulutsang Y."/>
            <person name="Topham K."/>
            <person name="Towey S."/>
            <person name="Tsamla T."/>
            <person name="Tsomo N."/>
            <person name="Vallee D."/>
            <person name="Vassiliev H."/>
            <person name="Venkataraman V."/>
            <person name="Vinson J."/>
            <person name="Vo A."/>
            <person name="Wade C."/>
            <person name="Wang S."/>
            <person name="Wangchuk T."/>
            <person name="Wangdi T."/>
            <person name="Whittaker C."/>
            <person name="Wilkinson J."/>
            <person name="Wu Y."/>
            <person name="Wyman D."/>
            <person name="Yadav S."/>
            <person name="Yang S."/>
            <person name="Yang X."/>
            <person name="Yeager S."/>
            <person name="Yee E."/>
            <person name="Young G."/>
            <person name="Zainoun J."/>
            <person name="Zembeck L."/>
            <person name="Zimmer A."/>
            <person name="Zody M."/>
            <person name="Lander E."/>
        </authorList>
    </citation>
    <scope>NUCLEOTIDE SEQUENCE [LARGE SCALE GENOMIC DNA]</scope>
</reference>
<dbReference type="STRING" id="51511.ENSCSAVP00000009137"/>
<proteinExistence type="inferred from homology"/>
<dbReference type="FunCoup" id="H2YUX7">
    <property type="interactions" value="35"/>
</dbReference>
<evidence type="ECO:0000256" key="1">
    <source>
        <dbReference type="RuleBase" id="RU000363"/>
    </source>
</evidence>
<dbReference type="PANTHER" id="PTHR44147">
    <property type="entry name" value="DEHYDROGENASE/REDUCTASE SDR FAMILY MEMBER 1"/>
    <property type="match status" value="1"/>
</dbReference>
<dbReference type="PRINTS" id="PR00081">
    <property type="entry name" value="GDHRDH"/>
</dbReference>
<dbReference type="AlphaFoldDB" id="H2YUX7"/>
<comment type="similarity">
    <text evidence="1">Belongs to the short-chain dehydrogenases/reductases (SDR) family.</text>
</comment>
<dbReference type="PRINTS" id="PR00080">
    <property type="entry name" value="SDRFAMILY"/>
</dbReference>
<dbReference type="PANTHER" id="PTHR44147:SF2">
    <property type="entry name" value="DEHYDROGENASE_REDUCTASE SDR FAMILY MEMBER 1"/>
    <property type="match status" value="1"/>
</dbReference>
<evidence type="ECO:0008006" key="4">
    <source>
        <dbReference type="Google" id="ProtNLM"/>
    </source>
</evidence>
<dbReference type="eggNOG" id="KOG0725">
    <property type="taxonomic scope" value="Eukaryota"/>
</dbReference>
<dbReference type="OMA" id="QVYGFTD"/>
<dbReference type="Pfam" id="PF00106">
    <property type="entry name" value="adh_short"/>
    <property type="match status" value="1"/>
</dbReference>
<sequence>MPNLGGKVCLVTGASRGIGRGIALQLITNGATCYITGRDLSKLEAVKNEAKLRGAGGHCIPVQCDHSKDNDIKELFNKISSEQNGTLDLLVNNAYSAVMYIVNNNDLNFWDQPESGWDEINNVGLRNHFLCSIQASRLMVPKRRGLIINISSVGGVIYFQTAAYGVGKAAKDRMAKDCAVELKKYNVAYISLWPGPVKTELVSQEMEKSKLAKPEIRWMFNNGESTEYAGKAISHLLLDKDIMRRSGQILSTTDLASEFEFKDIDGSHPVSMRSFKTLFAGVGLFSVVPYIPSCLKIPFCIYKILLPLAKLPAPYKKDSKYE</sequence>
<reference evidence="2" key="3">
    <citation type="submission" date="2025-09" db="UniProtKB">
        <authorList>
            <consortium name="Ensembl"/>
        </authorList>
    </citation>
    <scope>IDENTIFICATION</scope>
</reference>
<protein>
    <recommendedName>
        <fullName evidence="4">Dehydrogenase/reductase SDR family member 1</fullName>
    </recommendedName>
</protein>
<dbReference type="HOGENOM" id="CLU_010194_14_1_1"/>
<dbReference type="Gene3D" id="3.40.50.720">
    <property type="entry name" value="NAD(P)-binding Rossmann-like Domain"/>
    <property type="match status" value="1"/>
</dbReference>
<name>H2YUX7_CIOSA</name>
<dbReference type="InterPro" id="IPR002347">
    <property type="entry name" value="SDR_fam"/>
</dbReference>
<evidence type="ECO:0000313" key="2">
    <source>
        <dbReference type="Ensembl" id="ENSCSAVP00000009137.1"/>
    </source>
</evidence>
<dbReference type="InParanoid" id="H2YUX7"/>
<reference evidence="2" key="2">
    <citation type="submission" date="2025-08" db="UniProtKB">
        <authorList>
            <consortium name="Ensembl"/>
        </authorList>
    </citation>
    <scope>IDENTIFICATION</scope>
</reference>
<dbReference type="GeneTree" id="ENSGT00940000157797"/>
<evidence type="ECO:0000313" key="3">
    <source>
        <dbReference type="Proteomes" id="UP000007875"/>
    </source>
</evidence>
<dbReference type="Ensembl" id="ENSCSAVT00000009251.1">
    <property type="protein sequence ID" value="ENSCSAVP00000009137.1"/>
    <property type="gene ID" value="ENSCSAVG00000005384.1"/>
</dbReference>
<dbReference type="InterPro" id="IPR036291">
    <property type="entry name" value="NAD(P)-bd_dom_sf"/>
</dbReference>
<dbReference type="SUPFAM" id="SSF51735">
    <property type="entry name" value="NAD(P)-binding Rossmann-fold domains"/>
    <property type="match status" value="1"/>
</dbReference>
<accession>H2YUX7</accession>
<organism evidence="2 3">
    <name type="scientific">Ciona savignyi</name>
    <name type="common">Pacific transparent sea squirt</name>
    <dbReference type="NCBI Taxonomy" id="51511"/>
    <lineage>
        <taxon>Eukaryota</taxon>
        <taxon>Metazoa</taxon>
        <taxon>Chordata</taxon>
        <taxon>Tunicata</taxon>
        <taxon>Ascidiacea</taxon>
        <taxon>Phlebobranchia</taxon>
        <taxon>Cionidae</taxon>
        <taxon>Ciona</taxon>
    </lineage>
</organism>